<comment type="caution">
    <text evidence="1">The sequence shown here is derived from an EMBL/GenBank/DDBJ whole genome shotgun (WGS) entry which is preliminary data.</text>
</comment>
<gene>
    <name evidence="1" type="ORF">P3X46_033351</name>
</gene>
<dbReference type="EMBL" id="JARPOI010000018">
    <property type="protein sequence ID" value="KAJ9136259.1"/>
    <property type="molecule type" value="Genomic_DNA"/>
</dbReference>
<name>A0ABQ9KHF2_HEVBR</name>
<dbReference type="Proteomes" id="UP001174677">
    <property type="component" value="Chromosome 18"/>
</dbReference>
<keyword evidence="2" id="KW-1185">Reference proteome</keyword>
<reference evidence="1 2" key="1">
    <citation type="journal article" date="2023" name="Plant Biotechnol. J.">
        <title>Chromosome-level wild Hevea brasiliensis genome provides new tools for genomic-assisted breeding and valuable loci to elevate rubber yield.</title>
        <authorList>
            <person name="Cheng H."/>
            <person name="Song X."/>
            <person name="Hu Y."/>
            <person name="Wu T."/>
            <person name="Yang Q."/>
            <person name="An Z."/>
            <person name="Feng S."/>
            <person name="Deng Z."/>
            <person name="Wu W."/>
            <person name="Zeng X."/>
            <person name="Tu M."/>
            <person name="Wang X."/>
            <person name="Huang H."/>
        </authorList>
    </citation>
    <scope>NUCLEOTIDE SEQUENCE [LARGE SCALE GENOMIC DNA]</scope>
    <source>
        <strain evidence="1">MT/VB/25A 57/8</strain>
    </source>
</reference>
<evidence type="ECO:0000313" key="1">
    <source>
        <dbReference type="EMBL" id="KAJ9136259.1"/>
    </source>
</evidence>
<sequence>MEGLHRMEDKGETLYPFASGSDLFGCFSPLSYDNKALDPENIDVSGELQFYSLCGQQFPLEGFHIVEDNKANKYPIWHEEPVHSYNCHDDLFKYPAFWSDEYQVTEENNSGLSELSGGVIQSLCEHPRPLMEDLYTANDKREVEGRAHPFEDCPPWYDGNQISGEVQFLWDYQVSLEGCQMAEENGLRNSIVV</sequence>
<organism evidence="1 2">
    <name type="scientific">Hevea brasiliensis</name>
    <name type="common">Para rubber tree</name>
    <name type="synonym">Siphonia brasiliensis</name>
    <dbReference type="NCBI Taxonomy" id="3981"/>
    <lineage>
        <taxon>Eukaryota</taxon>
        <taxon>Viridiplantae</taxon>
        <taxon>Streptophyta</taxon>
        <taxon>Embryophyta</taxon>
        <taxon>Tracheophyta</taxon>
        <taxon>Spermatophyta</taxon>
        <taxon>Magnoliopsida</taxon>
        <taxon>eudicotyledons</taxon>
        <taxon>Gunneridae</taxon>
        <taxon>Pentapetalae</taxon>
        <taxon>rosids</taxon>
        <taxon>fabids</taxon>
        <taxon>Malpighiales</taxon>
        <taxon>Euphorbiaceae</taxon>
        <taxon>Crotonoideae</taxon>
        <taxon>Micrandreae</taxon>
        <taxon>Hevea</taxon>
    </lineage>
</organism>
<evidence type="ECO:0000313" key="2">
    <source>
        <dbReference type="Proteomes" id="UP001174677"/>
    </source>
</evidence>
<protein>
    <submittedName>
        <fullName evidence="1">Uncharacterized protein</fullName>
    </submittedName>
</protein>
<accession>A0ABQ9KHF2</accession>
<proteinExistence type="predicted"/>